<organism evidence="3 4">
    <name type="scientific">Lolium multiflorum</name>
    <name type="common">Italian ryegrass</name>
    <name type="synonym">Lolium perenne subsp. multiflorum</name>
    <dbReference type="NCBI Taxonomy" id="4521"/>
    <lineage>
        <taxon>Eukaryota</taxon>
        <taxon>Viridiplantae</taxon>
        <taxon>Streptophyta</taxon>
        <taxon>Embryophyta</taxon>
        <taxon>Tracheophyta</taxon>
        <taxon>Spermatophyta</taxon>
        <taxon>Magnoliopsida</taxon>
        <taxon>Liliopsida</taxon>
        <taxon>Poales</taxon>
        <taxon>Poaceae</taxon>
        <taxon>BOP clade</taxon>
        <taxon>Pooideae</taxon>
        <taxon>Poodae</taxon>
        <taxon>Poeae</taxon>
        <taxon>Poeae Chloroplast Group 2 (Poeae type)</taxon>
        <taxon>Loliodinae</taxon>
        <taxon>Loliinae</taxon>
        <taxon>Lolium</taxon>
    </lineage>
</organism>
<protein>
    <recommendedName>
        <fullName evidence="2">DUF8039 domain-containing protein</fullName>
    </recommendedName>
</protein>
<gene>
    <name evidence="3" type="ORF">QYE76_027462</name>
</gene>
<reference evidence="3" key="1">
    <citation type="submission" date="2023-07" db="EMBL/GenBank/DDBJ databases">
        <title>A chromosome-level genome assembly of Lolium multiflorum.</title>
        <authorList>
            <person name="Chen Y."/>
            <person name="Copetti D."/>
            <person name="Kolliker R."/>
            <person name="Studer B."/>
        </authorList>
    </citation>
    <scope>NUCLEOTIDE SEQUENCE</scope>
    <source>
        <strain evidence="3">02402/16</strain>
        <tissue evidence="3">Leaf</tissue>
    </source>
</reference>
<dbReference type="EMBL" id="JAUUTY010000007">
    <property type="protein sequence ID" value="KAK1603789.1"/>
    <property type="molecule type" value="Genomic_DNA"/>
</dbReference>
<comment type="caution">
    <text evidence="3">The sequence shown here is derived from an EMBL/GenBank/DDBJ whole genome shotgun (WGS) entry which is preliminary data.</text>
</comment>
<dbReference type="InterPro" id="IPR058352">
    <property type="entry name" value="DUF8039"/>
</dbReference>
<evidence type="ECO:0000256" key="1">
    <source>
        <dbReference type="SAM" id="Coils"/>
    </source>
</evidence>
<dbReference type="PANTHER" id="PTHR33018:SF34">
    <property type="entry name" value="OS02G0472350 PROTEIN"/>
    <property type="match status" value="1"/>
</dbReference>
<keyword evidence="1" id="KW-0175">Coiled coil</keyword>
<evidence type="ECO:0000313" key="4">
    <source>
        <dbReference type="Proteomes" id="UP001231189"/>
    </source>
</evidence>
<feature type="domain" description="DUF8039" evidence="2">
    <location>
        <begin position="301"/>
        <end position="391"/>
    </location>
</feature>
<dbReference type="Proteomes" id="UP001231189">
    <property type="component" value="Unassembled WGS sequence"/>
</dbReference>
<dbReference type="Pfam" id="PF26133">
    <property type="entry name" value="DUF8039"/>
    <property type="match status" value="1"/>
</dbReference>
<accession>A0AAD8QKT7</accession>
<proteinExistence type="predicted"/>
<evidence type="ECO:0000259" key="2">
    <source>
        <dbReference type="Pfam" id="PF26133"/>
    </source>
</evidence>
<dbReference type="PANTHER" id="PTHR33018">
    <property type="entry name" value="OS10G0338966 PROTEIN-RELATED"/>
    <property type="match status" value="1"/>
</dbReference>
<feature type="coiled-coil region" evidence="1">
    <location>
        <begin position="494"/>
        <end position="531"/>
    </location>
</feature>
<dbReference type="AlphaFoldDB" id="A0AAD8QKT7"/>
<evidence type="ECO:0000313" key="3">
    <source>
        <dbReference type="EMBL" id="KAK1603789.1"/>
    </source>
</evidence>
<keyword evidence="4" id="KW-1185">Reference proteome</keyword>
<sequence>MKPNETCTIEVVDEATGRPLEPSKNATKFISQCGAVVRENVSITVQEWNEPKKARLGFTFVDKRTKKDCFKKLIEHFVLPPEYRRYDEAGNKIQENKERCKLVKQFALSKMADAFRKYKQNLAHDFVKEGKTPDFKGQYEKLQHDWPEFPRWEKMENELRARGIRPGTEGWDPRAKSWWYGHGGSLNPETGECVYQGKIIKPTKKLIEAMRDAQEGRIKFNRENDALTKALGNPEHGGRVRGMPGDIPWKVGFPQNDDPYGYRSQKKQRGFHGGLTGWCTDDRNYCTGASGGLTAPEPPRYPVDDIKEMKACHLYYPIGNMSMKVATGSALPPGALHHNNPIPDGYARVTVEEIVQGFEDLDIDIATPEGATRLGDVKRQFILWQKKFIKFPGEAPRQTSPPPPVVVVVVAHLHLRRVSRRRPPIHLGGAEEVEAGAAADLEKWKASCKKKIEGEPKPVYSDEQKKWAKTFLNTPSQAAKNLPDDYERELRVQALTFQRKQEAEKQEKKALEEAQKKLERGKQQVAQLGEQSKQSIPPLIVKAAGPEDEAPDVIAAAAAQGLTVAKAKEQAAALGMTLRVALGLDDVAMKDVVFGYVKDGPLVEPAQEEDLPRQMKGSTGFC</sequence>
<name>A0AAD8QKT7_LOLMU</name>